<dbReference type="EMBL" id="CP147404">
    <property type="protein sequence ID" value="WXB92126.1"/>
    <property type="molecule type" value="Genomic_DNA"/>
</dbReference>
<keyword evidence="1 3" id="KW-0547">Nucleotide-binding</keyword>
<dbReference type="InterPro" id="IPR029493">
    <property type="entry name" value="RecD2-like_HHH"/>
</dbReference>
<reference evidence="8 9" key="1">
    <citation type="submission" date="2024-02" db="EMBL/GenBank/DDBJ databases">
        <title>Seven novel Bacillus-like species.</title>
        <authorList>
            <person name="Liu G."/>
        </authorList>
    </citation>
    <scope>NUCLEOTIDE SEQUENCE [LARGE SCALE GENOMIC DNA]</scope>
    <source>
        <strain evidence="8 9">FJAT-52991</strain>
    </source>
</reference>
<organism evidence="8 9">
    <name type="scientific">Bacillus kandeliae</name>
    <dbReference type="NCBI Taxonomy" id="3129297"/>
    <lineage>
        <taxon>Bacteria</taxon>
        <taxon>Bacillati</taxon>
        <taxon>Bacillota</taxon>
        <taxon>Bacilli</taxon>
        <taxon>Bacillales</taxon>
        <taxon>Bacillaceae</taxon>
        <taxon>Bacillus</taxon>
    </lineage>
</organism>
<dbReference type="NCBIfam" id="TIGR01448">
    <property type="entry name" value="recD_rel"/>
    <property type="match status" value="1"/>
</dbReference>
<evidence type="ECO:0000259" key="5">
    <source>
        <dbReference type="Pfam" id="PF14490"/>
    </source>
</evidence>
<keyword evidence="3" id="KW-0238">DNA-binding</keyword>
<comment type="similarity">
    <text evidence="3">Belongs to the RecD family. RecD2 subfamily.</text>
</comment>
<dbReference type="PANTHER" id="PTHR43788">
    <property type="entry name" value="DNA2/NAM7 HELICASE FAMILY MEMBER"/>
    <property type="match status" value="1"/>
</dbReference>
<gene>
    <name evidence="3" type="primary">recD2</name>
    <name evidence="8" type="ORF">WDJ61_12790</name>
</gene>
<dbReference type="Pfam" id="PF18335">
    <property type="entry name" value="SH3_13"/>
    <property type="match status" value="1"/>
</dbReference>
<proteinExistence type="inferred from homology"/>
<dbReference type="InterPro" id="IPR055446">
    <property type="entry name" value="RecD2_N_OB"/>
</dbReference>
<dbReference type="Gene3D" id="2.30.30.940">
    <property type="match status" value="1"/>
</dbReference>
<evidence type="ECO:0000259" key="4">
    <source>
        <dbReference type="Pfam" id="PF13538"/>
    </source>
</evidence>
<dbReference type="EC" id="5.6.2.3" evidence="3"/>
<dbReference type="CDD" id="cd17933">
    <property type="entry name" value="DEXSc_RecD-like"/>
    <property type="match status" value="1"/>
</dbReference>
<keyword evidence="9" id="KW-1185">Reference proteome</keyword>
<dbReference type="SUPFAM" id="SSF52540">
    <property type="entry name" value="P-loop containing nucleoside triphosphate hydrolases"/>
    <property type="match status" value="2"/>
</dbReference>
<dbReference type="Gene3D" id="3.40.50.300">
    <property type="entry name" value="P-loop containing nucleotide triphosphate hydrolases"/>
    <property type="match status" value="2"/>
</dbReference>
<keyword evidence="2 3" id="KW-0067">ATP-binding</keyword>
<feature type="domain" description="ATP-dependent RecD2 DNA helicase SH3" evidence="6">
    <location>
        <begin position="592"/>
        <end position="661"/>
    </location>
</feature>
<name>A0ABZ2N339_9BACI</name>
<dbReference type="Pfam" id="PF13538">
    <property type="entry name" value="UvrD_C_2"/>
    <property type="match status" value="1"/>
</dbReference>
<dbReference type="InterPro" id="IPR006345">
    <property type="entry name" value="RecD2"/>
</dbReference>
<evidence type="ECO:0000313" key="9">
    <source>
        <dbReference type="Proteomes" id="UP001387364"/>
    </source>
</evidence>
<evidence type="ECO:0000256" key="1">
    <source>
        <dbReference type="ARBA" id="ARBA00022741"/>
    </source>
</evidence>
<feature type="domain" description="UvrD-like helicase C-terminal" evidence="4">
    <location>
        <begin position="680"/>
        <end position="727"/>
    </location>
</feature>
<dbReference type="RefSeq" id="WP_338750308.1">
    <property type="nucleotide sequence ID" value="NZ_CP147404.1"/>
</dbReference>
<dbReference type="InterPro" id="IPR050534">
    <property type="entry name" value="Coronavir_polyprotein_1ab"/>
</dbReference>
<protein>
    <recommendedName>
        <fullName evidence="3">ATP-dependent RecD2 DNA helicase</fullName>
        <ecNumber evidence="3">5.6.2.3</ecNumber>
    </recommendedName>
    <alternativeName>
        <fullName evidence="3">DNA 5'-3' helicase subunit RecD2</fullName>
    </alternativeName>
</protein>
<evidence type="ECO:0000256" key="2">
    <source>
        <dbReference type="ARBA" id="ARBA00022840"/>
    </source>
</evidence>
<accession>A0ABZ2N339</accession>
<dbReference type="InterPro" id="IPR027785">
    <property type="entry name" value="UvrD-like_helicase_C"/>
</dbReference>
<dbReference type="Gene3D" id="1.10.10.2220">
    <property type="match status" value="1"/>
</dbReference>
<dbReference type="Pfam" id="PF13604">
    <property type="entry name" value="AAA_30"/>
    <property type="match status" value="1"/>
</dbReference>
<dbReference type="PANTHER" id="PTHR43788:SF6">
    <property type="entry name" value="DNA HELICASE B"/>
    <property type="match status" value="1"/>
</dbReference>
<dbReference type="Pfam" id="PF23139">
    <property type="entry name" value="OB_YrrC"/>
    <property type="match status" value="1"/>
</dbReference>
<dbReference type="InterPro" id="IPR041451">
    <property type="entry name" value="RecD2_SH13"/>
</dbReference>
<dbReference type="CDD" id="cd18809">
    <property type="entry name" value="SF1_C_RecD"/>
    <property type="match status" value="1"/>
</dbReference>
<evidence type="ECO:0000313" key="8">
    <source>
        <dbReference type="EMBL" id="WXB92126.1"/>
    </source>
</evidence>
<feature type="binding site" evidence="3">
    <location>
        <begin position="368"/>
        <end position="372"/>
    </location>
    <ligand>
        <name>ATP</name>
        <dbReference type="ChEBI" id="CHEBI:30616"/>
    </ligand>
</feature>
<evidence type="ECO:0000259" key="6">
    <source>
        <dbReference type="Pfam" id="PF18335"/>
    </source>
</evidence>
<dbReference type="Pfam" id="PF14490">
    <property type="entry name" value="HHH_RecD2"/>
    <property type="match status" value="1"/>
</dbReference>
<comment type="catalytic activity">
    <reaction evidence="3">
        <text>ATP + H2O = ADP + phosphate + H(+)</text>
        <dbReference type="Rhea" id="RHEA:13065"/>
        <dbReference type="ChEBI" id="CHEBI:15377"/>
        <dbReference type="ChEBI" id="CHEBI:15378"/>
        <dbReference type="ChEBI" id="CHEBI:30616"/>
        <dbReference type="ChEBI" id="CHEBI:43474"/>
        <dbReference type="ChEBI" id="CHEBI:456216"/>
        <dbReference type="EC" id="5.6.2.3"/>
    </reaction>
</comment>
<dbReference type="HAMAP" id="MF_01488">
    <property type="entry name" value="RecD2"/>
    <property type="match status" value="1"/>
</dbReference>
<keyword evidence="3" id="KW-0413">Isomerase</keyword>
<keyword evidence="3" id="KW-0347">Helicase</keyword>
<feature type="domain" description="ATP-dependent RecD2 DNA helicase-like helix-hairpin-helix" evidence="5">
    <location>
        <begin position="157"/>
        <end position="248"/>
    </location>
</feature>
<evidence type="ECO:0000256" key="3">
    <source>
        <dbReference type="HAMAP-Rule" id="MF_01488"/>
    </source>
</evidence>
<keyword evidence="3" id="KW-0378">Hydrolase</keyword>
<dbReference type="Proteomes" id="UP001387364">
    <property type="component" value="Chromosome"/>
</dbReference>
<sequence>MEQNSMDLFADGEKYVKGRHLVTIFHNKENFYSVLRIRVSETNDNYDEKEAVVTGYFPQIHEQEMYVFYGNFKDHPKFGRQFHARVVQKEIPQTKQGIVTYLSSELFKGIGKKTAEQIVETLGEGTISKILDNPALLEEVPRLPADKAKKLYETLLEHQGLEQVMIALNQYGFGPQLSMKIFQAYQQQSIEIIQKNPYQLVEDIEGIGFGRADELGAQIGIHGEHPDRLKAGILFTVEQQCLQEGHCYLEAEPLLKAVKVLLEKSGQEEVSFESIAKQLIALEEDGKVVGENDRVFLPSLFFSEKGLVTNIERLLKQQQYEDQFPESEFLLALGDLEERTGVQYAPTQKEAIQTALMSPMMLLTGGPGTGKTTVIKGIVELYAELHGCSLDPKSYGKDEPFPIRLAAPTGRAAKRMAESTGLPAVTIHRLLGFNGQESMEDGESREIEGRLLIIDEMSMVDIWLAHQLFKALPDDIQVVLVGDEDQLPSVGPGQVLKDLLASQVISTVRLTDIYRQAEGSSIIEMAHEIKKGNLPNNVTQQQKDRSFLTCRVQQIPEVVEQVVKNAIKKGFTARDIQVLAPMYKGPAGIDRLNVILQEIFNADPDGSRKKLSFGEVEYRIGDKVLQLVNQPEQNIFNGDIGEVVSIFYAKENTEKQDMVIVSYDGNEVTYTRADLNQITHAFCCSIHKSQGSEFPIVILPVVKSYYRMLRRNLLYTAITRSKQFLILCGEEEAFRIGIERNDDLIRKTTLQEKLLAILQPESKNQKDQEPLLLTEETITAIDPMIGMENVSPYDFLD</sequence>
<evidence type="ECO:0000259" key="7">
    <source>
        <dbReference type="Pfam" id="PF23139"/>
    </source>
</evidence>
<comment type="function">
    <text evidence="3">DNA-dependent ATPase and ATP-dependent 5'-3' DNA helicase. Has no activity on blunt DNA or DNA with 3'-overhangs, requires at least 10 bases of 5'-ssDNA for helicase activity.</text>
</comment>
<feature type="domain" description="ATP-dependent RecD2 DNA helicase OB-fold" evidence="7">
    <location>
        <begin position="14"/>
        <end position="92"/>
    </location>
</feature>
<dbReference type="InterPro" id="IPR027417">
    <property type="entry name" value="P-loop_NTPase"/>
</dbReference>